<evidence type="ECO:0000256" key="1">
    <source>
        <dbReference type="ARBA" id="ARBA00005254"/>
    </source>
</evidence>
<dbReference type="Gene3D" id="3.10.129.10">
    <property type="entry name" value="Hotdog Thioesterase"/>
    <property type="match status" value="1"/>
</dbReference>
<evidence type="ECO:0000313" key="3">
    <source>
        <dbReference type="EMBL" id="MBB4962858.1"/>
    </source>
</evidence>
<dbReference type="SUPFAM" id="SSF54637">
    <property type="entry name" value="Thioesterase/thiol ester dehydrase-isomerase"/>
    <property type="match status" value="1"/>
</dbReference>
<dbReference type="Proteomes" id="UP000542674">
    <property type="component" value="Unassembled WGS sequence"/>
</dbReference>
<keyword evidence="4" id="KW-1185">Reference proteome</keyword>
<reference evidence="3 4" key="1">
    <citation type="submission" date="2020-08" db="EMBL/GenBank/DDBJ databases">
        <title>Sequencing the genomes of 1000 actinobacteria strains.</title>
        <authorList>
            <person name="Klenk H.-P."/>
        </authorList>
    </citation>
    <scope>NUCLEOTIDE SEQUENCE [LARGE SCALE GENOMIC DNA]</scope>
    <source>
        <strain evidence="3 4">DSM 45084</strain>
    </source>
</reference>
<sequence length="140" mass="14553">MGVRAADIAVGDSLPPLTLRITRADLVRYAGASGDLNPIHWSERFAVGVGLPGVIAHGMLTMGMAARIVTEWTGDPGAVLEYGVRFGRPVPVPDDDLGALVEVTAKVTKVLDDGTFKVNVTAAFEGKSVLGGASARVRLA</sequence>
<dbReference type="InterPro" id="IPR003965">
    <property type="entry name" value="Fatty_acid_synthase"/>
</dbReference>
<dbReference type="GO" id="GO:0006633">
    <property type="term" value="P:fatty acid biosynthetic process"/>
    <property type="evidence" value="ECO:0007669"/>
    <property type="project" value="InterPro"/>
</dbReference>
<dbReference type="PANTHER" id="PTHR43841:SF3">
    <property type="entry name" value="(3R)-HYDROXYACYL-ACP DEHYDRATASE SUBUNIT HADB"/>
    <property type="match status" value="1"/>
</dbReference>
<feature type="domain" description="MaoC-like" evidence="2">
    <location>
        <begin position="18"/>
        <end position="107"/>
    </location>
</feature>
<organism evidence="3 4">
    <name type="scientific">Saccharothrix violaceirubra</name>
    <dbReference type="NCBI Taxonomy" id="413306"/>
    <lineage>
        <taxon>Bacteria</taxon>
        <taxon>Bacillati</taxon>
        <taxon>Actinomycetota</taxon>
        <taxon>Actinomycetes</taxon>
        <taxon>Pseudonocardiales</taxon>
        <taxon>Pseudonocardiaceae</taxon>
        <taxon>Saccharothrix</taxon>
    </lineage>
</organism>
<protein>
    <submittedName>
        <fullName evidence="3">Acyl dehydratase</fullName>
    </submittedName>
</protein>
<dbReference type="PANTHER" id="PTHR43841">
    <property type="entry name" value="3-HYDROXYACYL-THIOESTER DEHYDRATASE HTDX-RELATED"/>
    <property type="match status" value="1"/>
</dbReference>
<dbReference type="InterPro" id="IPR029069">
    <property type="entry name" value="HotDog_dom_sf"/>
</dbReference>
<dbReference type="GO" id="GO:0005835">
    <property type="term" value="C:fatty acid synthase complex"/>
    <property type="evidence" value="ECO:0007669"/>
    <property type="project" value="InterPro"/>
</dbReference>
<dbReference type="PRINTS" id="PR01483">
    <property type="entry name" value="FASYNTHASE"/>
</dbReference>
<dbReference type="AlphaFoldDB" id="A0A7W7SXU4"/>
<dbReference type="Pfam" id="PF01575">
    <property type="entry name" value="MaoC_dehydratas"/>
    <property type="match status" value="1"/>
</dbReference>
<dbReference type="RefSeq" id="WP_184665723.1">
    <property type="nucleotide sequence ID" value="NZ_BAABAI010000004.1"/>
</dbReference>
<dbReference type="InterPro" id="IPR002539">
    <property type="entry name" value="MaoC-like_dom"/>
</dbReference>
<dbReference type="CDD" id="cd03453">
    <property type="entry name" value="SAV4209_like"/>
    <property type="match status" value="1"/>
</dbReference>
<gene>
    <name evidence="3" type="ORF">F4559_000217</name>
</gene>
<dbReference type="EMBL" id="JACHJS010000001">
    <property type="protein sequence ID" value="MBB4962858.1"/>
    <property type="molecule type" value="Genomic_DNA"/>
</dbReference>
<comment type="caution">
    <text evidence="3">The sequence shown here is derived from an EMBL/GenBank/DDBJ whole genome shotgun (WGS) entry which is preliminary data.</text>
</comment>
<name>A0A7W7SXU4_9PSEU</name>
<dbReference type="GO" id="GO:0004312">
    <property type="term" value="F:fatty acid synthase activity"/>
    <property type="evidence" value="ECO:0007669"/>
    <property type="project" value="InterPro"/>
</dbReference>
<evidence type="ECO:0000259" key="2">
    <source>
        <dbReference type="Pfam" id="PF01575"/>
    </source>
</evidence>
<comment type="similarity">
    <text evidence="1">Belongs to the enoyl-CoA hydratase/isomerase family.</text>
</comment>
<accession>A0A7W7SXU4</accession>
<evidence type="ECO:0000313" key="4">
    <source>
        <dbReference type="Proteomes" id="UP000542674"/>
    </source>
</evidence>
<proteinExistence type="inferred from homology"/>